<comment type="caution">
    <text evidence="3">The sequence shown here is derived from an EMBL/GenBank/DDBJ whole genome shotgun (WGS) entry which is preliminary data.</text>
</comment>
<dbReference type="AlphaFoldDB" id="A0A4U5X5L0"/>
<feature type="transmembrane region" description="Helical" evidence="1">
    <location>
        <begin position="105"/>
        <end position="125"/>
    </location>
</feature>
<evidence type="ECO:0000313" key="3">
    <source>
        <dbReference type="EMBL" id="TKT08716.1"/>
    </source>
</evidence>
<reference evidence="3 4" key="1">
    <citation type="submission" date="2019-04" db="EMBL/GenBank/DDBJ databases">
        <title>Streptomyces lasaliensis sp.nov., an Actinomycete isolated from soil which produces the polyether antibiotic lasalocid.</title>
        <authorList>
            <person name="Erwin G."/>
            <person name="Haber C."/>
        </authorList>
    </citation>
    <scope>NUCLEOTIDE SEQUENCE [LARGE SCALE GENOMIC DNA]</scope>
    <source>
        <strain evidence="3 4">DSM 40089</strain>
    </source>
</reference>
<dbReference type="Proteomes" id="UP000308632">
    <property type="component" value="Unassembled WGS sequence"/>
</dbReference>
<dbReference type="EMBL" id="SZPR01000012">
    <property type="protein sequence ID" value="TKT08716.1"/>
    <property type="molecule type" value="Genomic_DNA"/>
</dbReference>
<keyword evidence="1" id="KW-0812">Transmembrane</keyword>
<evidence type="ECO:0000259" key="2">
    <source>
        <dbReference type="Pfam" id="PF09990"/>
    </source>
</evidence>
<evidence type="ECO:0000256" key="1">
    <source>
        <dbReference type="SAM" id="Phobius"/>
    </source>
</evidence>
<organism evidence="3 4">
    <name type="scientific">Streptomyces galbus</name>
    <dbReference type="NCBI Taxonomy" id="33898"/>
    <lineage>
        <taxon>Bacteria</taxon>
        <taxon>Bacillati</taxon>
        <taxon>Actinomycetota</taxon>
        <taxon>Actinomycetes</taxon>
        <taxon>Kitasatosporales</taxon>
        <taxon>Streptomycetaceae</taxon>
        <taxon>Streptomyces</taxon>
    </lineage>
</organism>
<feature type="transmembrane region" description="Helical" evidence="1">
    <location>
        <begin position="72"/>
        <end position="93"/>
    </location>
</feature>
<keyword evidence="1" id="KW-1133">Transmembrane helix</keyword>
<feature type="transmembrane region" description="Helical" evidence="1">
    <location>
        <begin position="38"/>
        <end position="60"/>
    </location>
</feature>
<feature type="domain" description="DUF2231" evidence="2">
    <location>
        <begin position="32"/>
        <end position="170"/>
    </location>
</feature>
<protein>
    <submittedName>
        <fullName evidence="3">DUF2231 domain-containing protein</fullName>
    </submittedName>
</protein>
<feature type="transmembrane region" description="Helical" evidence="1">
    <location>
        <begin position="137"/>
        <end position="158"/>
    </location>
</feature>
<proteinExistence type="predicted"/>
<accession>A0A4U5X5L0</accession>
<dbReference type="InterPro" id="IPR019251">
    <property type="entry name" value="DUF2231_TM"/>
</dbReference>
<dbReference type="RefSeq" id="WP_137300674.1">
    <property type="nucleotide sequence ID" value="NZ_BMVD01000001.1"/>
</dbReference>
<gene>
    <name evidence="3" type="ORF">E4U92_13840</name>
</gene>
<evidence type="ECO:0000313" key="4">
    <source>
        <dbReference type="Proteomes" id="UP000308632"/>
    </source>
</evidence>
<sequence>MTDDFATQANSTGDLQMQAKRPVSASLAGPYGHPFHPILVTVPIGAWVTSLVFDIASHVVDRPGFLTQGSQWLIAVGVIGALLAATVGFLDMFGIPTRTPAFRTALVHMTLNLLVTAAYAINFLWRHGTYTDGGSVGTGRLALSAVSLAVLGVSGFLGGKLAYRYGVRVADENTQAEGYTPGTRAPSASPSA</sequence>
<keyword evidence="1" id="KW-0472">Membrane</keyword>
<name>A0A4U5X5L0_STRGB</name>
<dbReference type="Pfam" id="PF09990">
    <property type="entry name" value="DUF2231"/>
    <property type="match status" value="1"/>
</dbReference>